<dbReference type="GO" id="GO:0008270">
    <property type="term" value="F:zinc ion binding"/>
    <property type="evidence" value="ECO:0007669"/>
    <property type="project" value="UniProtKB-KW"/>
</dbReference>
<dbReference type="PIRSF" id="PIRSF006578">
    <property type="entry name" value="FwdE"/>
    <property type="match status" value="1"/>
</dbReference>
<dbReference type="InterPro" id="IPR053194">
    <property type="entry name" value="tRNA_methyltr_O"/>
</dbReference>
<keyword evidence="3" id="KW-0862">Zinc</keyword>
<sequence>MELEDAIKFHGHLCPGLVIGYRVATYAAEQFKDRSEDEELVAVVENKSCSVDAIQVINGCTFGKGNLVFKDLGKHVYTFFKRGESEALRISINPRQRREDPRYNELFPKVRNGTATDEEQEEFRKRHAERGLAILDIPADELFTATRVEIEPPEKAMVYRSIACTECGEETMETRLRVKDGNMVCLSCFEGHDI</sequence>
<dbReference type="Pfam" id="PF01258">
    <property type="entry name" value="zf-dskA_traR"/>
    <property type="match status" value="1"/>
</dbReference>
<dbReference type="InterPro" id="IPR003814">
    <property type="entry name" value="FmdEsu_dom"/>
</dbReference>
<dbReference type="InterPro" id="IPR000962">
    <property type="entry name" value="Znf_DskA_TraR"/>
</dbReference>
<reference evidence="6 7" key="1">
    <citation type="submission" date="2014-09" db="EMBL/GenBank/DDBJ databases">
        <title>Draft genome sequence of an obligately methylotrophic methanogen, Methanococcoides methylutens, isolated from marine sediment.</title>
        <authorList>
            <person name="Guan Y."/>
            <person name="Ngugi D.K."/>
            <person name="Blom J."/>
            <person name="Ali S."/>
            <person name="Ferry J.G."/>
            <person name="Stingl U."/>
        </authorList>
    </citation>
    <scope>NUCLEOTIDE SEQUENCE [LARGE SCALE GENOMIC DNA]</scope>
    <source>
        <strain evidence="6 7">DSM 2657</strain>
    </source>
</reference>
<protein>
    <submittedName>
        <fullName evidence="6">Formylmethanofuran dehydrogenase</fullName>
    </submittedName>
</protein>
<evidence type="ECO:0000256" key="1">
    <source>
        <dbReference type="ARBA" id="ARBA00022723"/>
    </source>
</evidence>
<dbReference type="AlphaFoldDB" id="A0A099T123"/>
<evidence type="ECO:0000313" key="6">
    <source>
        <dbReference type="EMBL" id="KGK97921.1"/>
    </source>
</evidence>
<feature type="domain" description="Formylmethanofuran dehydrogenase subunit E" evidence="5">
    <location>
        <begin position="9"/>
        <end position="144"/>
    </location>
</feature>
<keyword evidence="1" id="KW-0479">Metal-binding</keyword>
<name>A0A099T123_METMT</name>
<keyword evidence="7" id="KW-1185">Reference proteome</keyword>
<dbReference type="EMBL" id="JRHO01000014">
    <property type="protein sequence ID" value="KGK97921.1"/>
    <property type="molecule type" value="Genomic_DNA"/>
</dbReference>
<evidence type="ECO:0000259" key="5">
    <source>
        <dbReference type="Pfam" id="PF02663"/>
    </source>
</evidence>
<evidence type="ECO:0000256" key="3">
    <source>
        <dbReference type="ARBA" id="ARBA00022833"/>
    </source>
</evidence>
<gene>
    <name evidence="6" type="ORF">LI82_09195</name>
</gene>
<dbReference type="PANTHER" id="PTHR39418">
    <property type="entry name" value="DEHYDROGENASE-RELATED"/>
    <property type="match status" value="1"/>
</dbReference>
<keyword evidence="2" id="KW-0863">Zinc-finger</keyword>
<accession>A0A099T123</accession>
<dbReference type="Pfam" id="PF02663">
    <property type="entry name" value="FmdE"/>
    <property type="match status" value="1"/>
</dbReference>
<evidence type="ECO:0000313" key="7">
    <source>
        <dbReference type="Proteomes" id="UP000029859"/>
    </source>
</evidence>
<dbReference type="InterPro" id="IPR026328">
    <property type="entry name" value="FmdE"/>
</dbReference>
<feature type="domain" description="Zinc finger DksA/TraR C4-type" evidence="4">
    <location>
        <begin position="159"/>
        <end position="192"/>
    </location>
</feature>
<organism evidence="6 7">
    <name type="scientific">Methanococcoides methylutens</name>
    <dbReference type="NCBI Taxonomy" id="2226"/>
    <lineage>
        <taxon>Archaea</taxon>
        <taxon>Methanobacteriati</taxon>
        <taxon>Methanobacteriota</taxon>
        <taxon>Stenosarchaea group</taxon>
        <taxon>Methanomicrobia</taxon>
        <taxon>Methanosarcinales</taxon>
        <taxon>Methanosarcinaceae</taxon>
        <taxon>Methanococcoides</taxon>
    </lineage>
</organism>
<dbReference type="SUPFAM" id="SSF143555">
    <property type="entry name" value="FwdE-like"/>
    <property type="match status" value="1"/>
</dbReference>
<dbReference type="PANTHER" id="PTHR39418:SF1">
    <property type="entry name" value="DEHYDROGENASE"/>
    <property type="match status" value="1"/>
</dbReference>
<dbReference type="RefSeq" id="WP_048195080.1">
    <property type="nucleotide sequence ID" value="NZ_CAAGSM010000001.1"/>
</dbReference>
<comment type="caution">
    <text evidence="6">The sequence shown here is derived from an EMBL/GenBank/DDBJ whole genome shotgun (WGS) entry which is preliminary data.</text>
</comment>
<dbReference type="OrthoDB" id="31120at2157"/>
<proteinExistence type="predicted"/>
<dbReference type="Proteomes" id="UP000029859">
    <property type="component" value="Unassembled WGS sequence"/>
</dbReference>
<dbReference type="Gene3D" id="3.30.1330.130">
    <property type="match status" value="1"/>
</dbReference>
<evidence type="ECO:0000256" key="2">
    <source>
        <dbReference type="ARBA" id="ARBA00022771"/>
    </source>
</evidence>
<evidence type="ECO:0000259" key="4">
    <source>
        <dbReference type="Pfam" id="PF01258"/>
    </source>
</evidence>